<reference evidence="1 2" key="1">
    <citation type="journal article" date="2021" name="Nat. Commun.">
        <title>Genetic determinants of endophytism in the Arabidopsis root mycobiome.</title>
        <authorList>
            <person name="Mesny F."/>
            <person name="Miyauchi S."/>
            <person name="Thiergart T."/>
            <person name="Pickel B."/>
            <person name="Atanasova L."/>
            <person name="Karlsson M."/>
            <person name="Huettel B."/>
            <person name="Barry K.W."/>
            <person name="Haridas S."/>
            <person name="Chen C."/>
            <person name="Bauer D."/>
            <person name="Andreopoulos W."/>
            <person name="Pangilinan J."/>
            <person name="LaButti K."/>
            <person name="Riley R."/>
            <person name="Lipzen A."/>
            <person name="Clum A."/>
            <person name="Drula E."/>
            <person name="Henrissat B."/>
            <person name="Kohler A."/>
            <person name="Grigoriev I.V."/>
            <person name="Martin F.M."/>
            <person name="Hacquard S."/>
        </authorList>
    </citation>
    <scope>NUCLEOTIDE SEQUENCE [LARGE SCALE GENOMIC DNA]</scope>
    <source>
        <strain evidence="1 2">MPI-SDFR-AT-0079</strain>
    </source>
</reference>
<proteinExistence type="predicted"/>
<organism evidence="1 2">
    <name type="scientific">Chaetomium tenue</name>
    <dbReference type="NCBI Taxonomy" id="1854479"/>
    <lineage>
        <taxon>Eukaryota</taxon>
        <taxon>Fungi</taxon>
        <taxon>Dikarya</taxon>
        <taxon>Ascomycota</taxon>
        <taxon>Pezizomycotina</taxon>
        <taxon>Sordariomycetes</taxon>
        <taxon>Sordariomycetidae</taxon>
        <taxon>Sordariales</taxon>
        <taxon>Chaetomiaceae</taxon>
        <taxon>Chaetomium</taxon>
    </lineage>
</organism>
<comment type="caution">
    <text evidence="1">The sequence shown here is derived from an EMBL/GenBank/DDBJ whole genome shotgun (WGS) entry which is preliminary data.</text>
</comment>
<accession>A0ACB7PS86</accession>
<dbReference type="EMBL" id="JAGIZQ010000001">
    <property type="protein sequence ID" value="KAH6651332.1"/>
    <property type="molecule type" value="Genomic_DNA"/>
</dbReference>
<evidence type="ECO:0000313" key="1">
    <source>
        <dbReference type="EMBL" id="KAH6651332.1"/>
    </source>
</evidence>
<sequence>MACMPTHPFLRMPLHLLSLVLSQLDSTPSLASAIFSHSSFYAAFYEDRDRIIRAILRRQISPEIEPYAFAAYLAATTLGRSDPEEISEFLYQHVARVFERGASTEATSVEDLVGKSGPINLSRANTLSRTHTIVNYFTRGFIRDTRTLASKELGLKLEGTAAASSDEVFRINRAIYRYLLYCNLFRQPYDKYVNRAGSPLRFYFFRLFAPWVNEQLACVHDYFERVLSQAFDQVAAHDVKWGYMSIGWRSVAERNEYKQGYLLRGLEFLYHLDRADTYNKRLEILGDNPPRTQYMLGNIFRNHGSTNGLRVDYRHFWRQIDVVKRNGKRWIDCNWPSNGPDVHGSGPFRMWRASHEDCWHEDVTFHSDHAWLRRCGYVFWDFPQALMTENQLKEFLSRGIRKAWLDHFRRNDGELKRKMRRSRKERAEIYKRGGRGYWSEGDLSQIVWTEGAPS</sequence>
<protein>
    <submittedName>
        <fullName evidence="1">Uncharacterized protein</fullName>
    </submittedName>
</protein>
<keyword evidence="2" id="KW-1185">Reference proteome</keyword>
<gene>
    <name evidence="1" type="ORF">F5144DRAFT_559149</name>
</gene>
<evidence type="ECO:0000313" key="2">
    <source>
        <dbReference type="Proteomes" id="UP000724584"/>
    </source>
</evidence>
<dbReference type="Proteomes" id="UP000724584">
    <property type="component" value="Unassembled WGS sequence"/>
</dbReference>
<name>A0ACB7PS86_9PEZI</name>